<evidence type="ECO:0000313" key="1">
    <source>
        <dbReference type="EMBL" id="RIH87724.1"/>
    </source>
</evidence>
<protein>
    <submittedName>
        <fullName evidence="1">Uncharacterized protein</fullName>
    </submittedName>
</protein>
<comment type="caution">
    <text evidence="1">The sequence shown here is derived from an EMBL/GenBank/DDBJ whole genome shotgun (WGS) entry which is preliminary data.</text>
</comment>
<evidence type="ECO:0000313" key="2">
    <source>
        <dbReference type="Proteomes" id="UP000265715"/>
    </source>
</evidence>
<reference evidence="1 2" key="1">
    <citation type="submission" date="2018-08" db="EMBL/GenBank/DDBJ databases">
        <title>Meiothermus terrae DSM 26712 genome sequencing project.</title>
        <authorList>
            <person name="Da Costa M.S."/>
            <person name="Albuquerque L."/>
            <person name="Raposo P."/>
            <person name="Froufe H.J.C."/>
            <person name="Barroso C.S."/>
            <person name="Egas C."/>
        </authorList>
    </citation>
    <scope>NUCLEOTIDE SEQUENCE [LARGE SCALE GENOMIC DNA]</scope>
    <source>
        <strain evidence="1 2">DSM 26712</strain>
    </source>
</reference>
<dbReference type="AlphaFoldDB" id="A0A399ESZ2"/>
<keyword evidence="2" id="KW-1185">Reference proteome</keyword>
<organism evidence="1 2">
    <name type="scientific">Calidithermus terrae</name>
    <dbReference type="NCBI Taxonomy" id="1408545"/>
    <lineage>
        <taxon>Bacteria</taxon>
        <taxon>Thermotogati</taxon>
        <taxon>Deinococcota</taxon>
        <taxon>Deinococci</taxon>
        <taxon>Thermales</taxon>
        <taxon>Thermaceae</taxon>
        <taxon>Calidithermus</taxon>
    </lineage>
</organism>
<name>A0A399ESZ2_9DEIN</name>
<dbReference type="EMBL" id="QXDL01000032">
    <property type="protein sequence ID" value="RIH87724.1"/>
    <property type="molecule type" value="Genomic_DNA"/>
</dbReference>
<dbReference type="Proteomes" id="UP000265715">
    <property type="component" value="Unassembled WGS sequence"/>
</dbReference>
<accession>A0A399ESZ2</accession>
<dbReference type="OrthoDB" id="9951603at2"/>
<dbReference type="RefSeq" id="WP_119314288.1">
    <property type="nucleotide sequence ID" value="NZ_QXDL01000032.1"/>
</dbReference>
<proteinExistence type="predicted"/>
<sequence>MGYPIVIGYCRGEALLDLEGLFRIVKLEPSYAEQTVFAEAARAHFAGVVLLGQEAFLFGNTAVLRTGWSEPWLKGLMRMVSAADPLRAEEIAERVFLRRIFAQGLQGLLELDNCLRFLEKYAKRAEAQHIRWQAFDEAASWHAWTLELEDIEARMQNLRLTLGRFAVRLGNRWLRGEHL</sequence>
<gene>
    <name evidence="1" type="ORF">Mterra_01116</name>
</gene>